<dbReference type="AlphaFoldDB" id="A0A3P7XVX1"/>
<dbReference type="OrthoDB" id="5860380at2759"/>
<sequence length="143" mass="16322">MVRNSYPKKITYVFFPLPGDGSEAAFKKVPTFSCLPKVGTILRVYDVVPPNTKNDLKEAFDAAVQYLKAKGLTKVCKPSLIMLSSFPSGEWALKKLQFKRSGHIEACFCYSRQFHRLNRFPFRLTRPSISPASLLWHILVLRI</sequence>
<organism evidence="1">
    <name type="scientific">Heligmosomoides polygyrus</name>
    <name type="common">Parasitic roundworm</name>
    <dbReference type="NCBI Taxonomy" id="6339"/>
    <lineage>
        <taxon>Eukaryota</taxon>
        <taxon>Metazoa</taxon>
        <taxon>Ecdysozoa</taxon>
        <taxon>Nematoda</taxon>
        <taxon>Chromadorea</taxon>
        <taxon>Rhabditida</taxon>
        <taxon>Rhabditina</taxon>
        <taxon>Rhabditomorpha</taxon>
        <taxon>Strongyloidea</taxon>
        <taxon>Heligmosomidae</taxon>
        <taxon>Heligmosomoides</taxon>
    </lineage>
</organism>
<reference evidence="1" key="1">
    <citation type="submission" date="2018-11" db="EMBL/GenBank/DDBJ databases">
        <authorList>
            <consortium name="Pathogen Informatics"/>
        </authorList>
    </citation>
    <scope>NUCLEOTIDE SEQUENCE [LARGE SCALE GENOMIC DNA]</scope>
</reference>
<name>A0A3P7XVX1_HELPZ</name>
<dbReference type="EMBL" id="UZAH01025456">
    <property type="protein sequence ID" value="VDO64257.1"/>
    <property type="molecule type" value="Genomic_DNA"/>
</dbReference>
<proteinExistence type="predicted"/>
<evidence type="ECO:0000313" key="1">
    <source>
        <dbReference type="EMBL" id="VDO64257.1"/>
    </source>
</evidence>
<gene>
    <name evidence="1" type="ORF">HPBE_LOCUS5357</name>
</gene>
<accession>A0A3P7XVX1</accession>
<protein>
    <submittedName>
        <fullName evidence="1">Uncharacterized protein</fullName>
    </submittedName>
</protein>